<dbReference type="SUPFAM" id="SSF111369">
    <property type="entry name" value="HlyD-like secretion proteins"/>
    <property type="match status" value="2"/>
</dbReference>
<comment type="subcellular location">
    <subcellularLocation>
        <location evidence="1">Cell envelope</location>
    </subcellularLocation>
</comment>
<dbReference type="PANTHER" id="PTHR30469">
    <property type="entry name" value="MULTIDRUG RESISTANCE PROTEIN MDTA"/>
    <property type="match status" value="1"/>
</dbReference>
<proteinExistence type="inferred from homology"/>
<evidence type="ECO:0000313" key="9">
    <source>
        <dbReference type="Proteomes" id="UP001526426"/>
    </source>
</evidence>
<dbReference type="InterPro" id="IPR006143">
    <property type="entry name" value="RND_pump_MFP"/>
</dbReference>
<feature type="domain" description="Multidrug resistance protein MdtA-like C-terminal permuted SH3" evidence="7">
    <location>
        <begin position="366"/>
        <end position="416"/>
    </location>
</feature>
<keyword evidence="9" id="KW-1185">Reference proteome</keyword>
<accession>A0ABT3L7L9</accession>
<sequence>MPIDQIVMCYLRYWRVPLVLTALLLVIPSTGCRSSDSRSQTVAPASAQMGEEQPIAVNIATARTGNLETPVEYTGTTQPLRVISLRSQVEGRLLSLNADVGDRVTQGQPLVRLDDSILITSVNQAQAELAALEAQIELERSKVGDARTALERAKIELQQAENDAARFASLAKEGAIAQREAETAQTAVAVAQQAVRSAQERVRTEEKAVESALGRVGAQRSVLAQQQQRQSFAQLTSPITGVVLERISEPGDLVSAGGQVLKLGDFSQVRIVVPISELDLGQLQLGQLVRVSLDAFPNEPFVGRLERISPMADPTSRQVPVEVIIPNSSGQIGSGLLARVKFEASQRPRVVVPEGALGNGGNGQGDEQQGELFVLRDMGTDDQATVESRQVFLGDRRDGKVEILSGLQPGDRFVVNSERPLRNNATVRLSILSE</sequence>
<dbReference type="Pfam" id="PF25954">
    <property type="entry name" value="Beta-barrel_RND_2"/>
    <property type="match status" value="1"/>
</dbReference>
<feature type="domain" description="Multidrug resistance protein MdtA-like barrel-sandwich hybrid" evidence="5">
    <location>
        <begin position="81"/>
        <end position="259"/>
    </location>
</feature>
<evidence type="ECO:0000259" key="5">
    <source>
        <dbReference type="Pfam" id="PF25917"/>
    </source>
</evidence>
<dbReference type="PANTHER" id="PTHR30469:SF15">
    <property type="entry name" value="HLYD FAMILY OF SECRETION PROTEINS"/>
    <property type="match status" value="1"/>
</dbReference>
<dbReference type="Gene3D" id="2.40.30.170">
    <property type="match status" value="1"/>
</dbReference>
<dbReference type="InterPro" id="IPR058625">
    <property type="entry name" value="MdtA-like_BSH"/>
</dbReference>
<keyword evidence="3" id="KW-0813">Transport</keyword>
<protein>
    <submittedName>
        <fullName evidence="8">Efflux RND transporter periplasmic adaptor subunit</fullName>
    </submittedName>
</protein>
<comment type="similarity">
    <text evidence="2">Belongs to the membrane fusion protein (MFP) (TC 8.A.1) family.</text>
</comment>
<name>A0ABT3L7L9_9CYAN</name>
<dbReference type="Gene3D" id="2.40.420.20">
    <property type="match status" value="1"/>
</dbReference>
<dbReference type="Gene3D" id="1.10.287.470">
    <property type="entry name" value="Helix hairpin bin"/>
    <property type="match status" value="1"/>
</dbReference>
<feature type="domain" description="CusB-like beta-barrel" evidence="6">
    <location>
        <begin position="271"/>
        <end position="345"/>
    </location>
</feature>
<comment type="caution">
    <text evidence="8">The sequence shown here is derived from an EMBL/GenBank/DDBJ whole genome shotgun (WGS) entry which is preliminary data.</text>
</comment>
<reference evidence="8 9" key="1">
    <citation type="submission" date="2021-08" db="EMBL/GenBank/DDBJ databases">
        <title>Draft genome sequence of Spirulina subsalsa with high tolerance to salinity and hype-accumulation of phycocyanin.</title>
        <authorList>
            <person name="Pei H."/>
            <person name="Jiang L."/>
        </authorList>
    </citation>
    <scope>NUCLEOTIDE SEQUENCE [LARGE SCALE GENOMIC DNA]</scope>
    <source>
        <strain evidence="8 9">FACHB-351</strain>
    </source>
</reference>
<evidence type="ECO:0000256" key="2">
    <source>
        <dbReference type="ARBA" id="ARBA00009477"/>
    </source>
</evidence>
<organism evidence="8 9">
    <name type="scientific">Spirulina subsalsa FACHB-351</name>
    <dbReference type="NCBI Taxonomy" id="234711"/>
    <lineage>
        <taxon>Bacteria</taxon>
        <taxon>Bacillati</taxon>
        <taxon>Cyanobacteriota</taxon>
        <taxon>Cyanophyceae</taxon>
        <taxon>Spirulinales</taxon>
        <taxon>Spirulinaceae</taxon>
        <taxon>Spirulina</taxon>
    </lineage>
</organism>
<dbReference type="EMBL" id="JAIHOM010000074">
    <property type="protein sequence ID" value="MCW6037490.1"/>
    <property type="molecule type" value="Genomic_DNA"/>
</dbReference>
<evidence type="ECO:0000259" key="6">
    <source>
        <dbReference type="Pfam" id="PF25954"/>
    </source>
</evidence>
<evidence type="ECO:0000256" key="1">
    <source>
        <dbReference type="ARBA" id="ARBA00004196"/>
    </source>
</evidence>
<dbReference type="Pfam" id="PF25967">
    <property type="entry name" value="RND-MFP_C"/>
    <property type="match status" value="1"/>
</dbReference>
<gene>
    <name evidence="8" type="ORF">K4A83_14580</name>
</gene>
<evidence type="ECO:0000256" key="4">
    <source>
        <dbReference type="SAM" id="Coils"/>
    </source>
</evidence>
<feature type="coiled-coil region" evidence="4">
    <location>
        <begin position="122"/>
        <end position="208"/>
    </location>
</feature>
<evidence type="ECO:0000313" key="8">
    <source>
        <dbReference type="EMBL" id="MCW6037490.1"/>
    </source>
</evidence>
<dbReference type="Pfam" id="PF25917">
    <property type="entry name" value="BSH_RND"/>
    <property type="match status" value="1"/>
</dbReference>
<dbReference type="InterPro" id="IPR058792">
    <property type="entry name" value="Beta-barrel_RND_2"/>
</dbReference>
<dbReference type="Proteomes" id="UP001526426">
    <property type="component" value="Unassembled WGS sequence"/>
</dbReference>
<evidence type="ECO:0000256" key="3">
    <source>
        <dbReference type="ARBA" id="ARBA00022448"/>
    </source>
</evidence>
<keyword evidence="4" id="KW-0175">Coiled coil</keyword>
<dbReference type="Gene3D" id="2.40.50.100">
    <property type="match status" value="1"/>
</dbReference>
<dbReference type="NCBIfam" id="TIGR01730">
    <property type="entry name" value="RND_mfp"/>
    <property type="match status" value="1"/>
</dbReference>
<evidence type="ECO:0000259" key="7">
    <source>
        <dbReference type="Pfam" id="PF25967"/>
    </source>
</evidence>
<dbReference type="InterPro" id="IPR058627">
    <property type="entry name" value="MdtA-like_C"/>
</dbReference>